<dbReference type="InterPro" id="IPR029033">
    <property type="entry name" value="His_PPase_superfam"/>
</dbReference>
<dbReference type="Pfam" id="PF00328">
    <property type="entry name" value="His_Phos_2"/>
    <property type="match status" value="1"/>
</dbReference>
<dbReference type="PROSITE" id="PS00616">
    <property type="entry name" value="HIS_ACID_PHOSPHAT_1"/>
    <property type="match status" value="1"/>
</dbReference>
<dbReference type="Gene3D" id="3.40.50.1240">
    <property type="entry name" value="Phosphoglycerate mutase-like"/>
    <property type="match status" value="1"/>
</dbReference>
<evidence type="ECO:0000256" key="2">
    <source>
        <dbReference type="SAM" id="SignalP"/>
    </source>
</evidence>
<reference evidence="3" key="1">
    <citation type="submission" date="2021-02" db="EMBL/GenBank/DDBJ databases">
        <title>Psilocybe cubensis genome.</title>
        <authorList>
            <person name="Mckernan K.J."/>
            <person name="Crawford S."/>
            <person name="Trippe A."/>
            <person name="Kane L.T."/>
            <person name="Mclaughlin S."/>
        </authorList>
    </citation>
    <scope>NUCLEOTIDE SEQUENCE [LARGE SCALE GENOMIC DNA]</scope>
    <source>
        <strain evidence="3">MGC-MH-2018</strain>
    </source>
</reference>
<evidence type="ECO:0008006" key="4">
    <source>
        <dbReference type="Google" id="ProtNLM"/>
    </source>
</evidence>
<proteinExistence type="predicted"/>
<dbReference type="AlphaFoldDB" id="A0A8H7Y5M4"/>
<dbReference type="SUPFAM" id="SSF53254">
    <property type="entry name" value="Phosphoglycerate mutase-like"/>
    <property type="match status" value="1"/>
</dbReference>
<name>A0A8H7Y5M4_PSICU</name>
<dbReference type="CDD" id="cd07061">
    <property type="entry name" value="HP_HAP_like"/>
    <property type="match status" value="1"/>
</dbReference>
<accession>A0A8H7Y5M4</accession>
<feature type="chain" id="PRO_5034586609" description="Phosphoglycerate mutase-like protein" evidence="2">
    <location>
        <begin position="23"/>
        <end position="547"/>
    </location>
</feature>
<keyword evidence="1" id="KW-0378">Hydrolase</keyword>
<comment type="caution">
    <text evidence="3">The sequence shown here is derived from an EMBL/GenBank/DDBJ whole genome shotgun (WGS) entry which is preliminary data.</text>
</comment>
<dbReference type="PROSITE" id="PS00778">
    <property type="entry name" value="HIS_ACID_PHOSPHAT_2"/>
    <property type="match status" value="1"/>
</dbReference>
<organism evidence="3">
    <name type="scientific">Psilocybe cubensis</name>
    <name type="common">Psychedelic mushroom</name>
    <name type="synonym">Stropharia cubensis</name>
    <dbReference type="NCBI Taxonomy" id="181762"/>
    <lineage>
        <taxon>Eukaryota</taxon>
        <taxon>Fungi</taxon>
        <taxon>Dikarya</taxon>
        <taxon>Basidiomycota</taxon>
        <taxon>Agaricomycotina</taxon>
        <taxon>Agaricomycetes</taxon>
        <taxon>Agaricomycetidae</taxon>
        <taxon>Agaricales</taxon>
        <taxon>Agaricineae</taxon>
        <taxon>Strophariaceae</taxon>
        <taxon>Psilocybe</taxon>
    </lineage>
</organism>
<keyword evidence="2" id="KW-0732">Signal</keyword>
<dbReference type="OrthoDB" id="6509975at2759"/>
<evidence type="ECO:0000313" key="3">
    <source>
        <dbReference type="EMBL" id="KAG5174056.1"/>
    </source>
</evidence>
<dbReference type="InterPro" id="IPR033379">
    <property type="entry name" value="Acid_Pase_AS"/>
</dbReference>
<dbReference type="EMBL" id="JAFIQS010000001">
    <property type="protein sequence ID" value="KAG5174056.1"/>
    <property type="molecule type" value="Genomic_DNA"/>
</dbReference>
<dbReference type="PANTHER" id="PTHR20963">
    <property type="entry name" value="MULTIPLE INOSITOL POLYPHOSPHATE PHOSPHATASE-RELATED"/>
    <property type="match status" value="1"/>
</dbReference>
<protein>
    <recommendedName>
        <fullName evidence="4">Phosphoglycerate mutase-like protein</fullName>
    </recommendedName>
</protein>
<dbReference type="PANTHER" id="PTHR20963:SF42">
    <property type="entry name" value="PHOSPHOGLYCERATE MUTASE-LIKE PROTEIN"/>
    <property type="match status" value="1"/>
</dbReference>
<dbReference type="GO" id="GO:0003993">
    <property type="term" value="F:acid phosphatase activity"/>
    <property type="evidence" value="ECO:0007669"/>
    <property type="project" value="TreeGrafter"/>
</dbReference>
<feature type="signal peptide" evidence="2">
    <location>
        <begin position="1"/>
        <end position="22"/>
    </location>
</feature>
<dbReference type="InterPro" id="IPR000560">
    <property type="entry name" value="His_Pase_clade-2"/>
</dbReference>
<sequence>MLGSSFTLSLVGLLCLISDVAAGSPPLASSFAGSTTSAVFPPPNATITATDTFFPDASDIGFAGPTPTGDEANAIATAPVNAKVDNFFPLINPGAQDTKKNKPFDVLVHAGSLSPWQSVDSFGLPDASPVIPQGCELVQAHLLHRHGARYPTSGSGPANFAAKVHAAATGAGFSATGALSFLNTWTYKLGAELLTPFGRSQLFNLGVGFRVKYGELLKDFKDLPVFRTTSEARMVDSAVHFAAGFFGVQTYQQEYHQLITIENDGQNNTLAPYETCTNSNNAIGSFGNVQSAKWADVYTAPIIKRLGKDLNGLRLTATDVTSMQQLCAYETVALGFSQFCNLFTEDEWKSFEYLNDLSFWYSNGPGNPTSSAMGIGYVQELVSRLTKTRITTFNTSVNASIVTDEVLFPLDQPIFVDASHDTILSAIFVAMNFTSLAANGPLPTDHIPKDQTYFVNQIAPFASNLVGQVLSCSASTKPTHIRWILNDGVLPLTGIKGCKANKDGMCDLEAFISGMKARIAEVDFAFDCFANFTIPIPDNIVNGQFPK</sequence>
<evidence type="ECO:0000256" key="1">
    <source>
        <dbReference type="ARBA" id="ARBA00022801"/>
    </source>
</evidence>
<gene>
    <name evidence="3" type="ORF">JR316_000714</name>
</gene>